<keyword evidence="3" id="KW-1185">Reference proteome</keyword>
<dbReference type="AlphaFoldDB" id="A0A8T0T1E3"/>
<organism evidence="2 3">
    <name type="scientific">Panicum virgatum</name>
    <name type="common">Blackwell switchgrass</name>
    <dbReference type="NCBI Taxonomy" id="38727"/>
    <lineage>
        <taxon>Eukaryota</taxon>
        <taxon>Viridiplantae</taxon>
        <taxon>Streptophyta</taxon>
        <taxon>Embryophyta</taxon>
        <taxon>Tracheophyta</taxon>
        <taxon>Spermatophyta</taxon>
        <taxon>Magnoliopsida</taxon>
        <taxon>Liliopsida</taxon>
        <taxon>Poales</taxon>
        <taxon>Poaceae</taxon>
        <taxon>PACMAD clade</taxon>
        <taxon>Panicoideae</taxon>
        <taxon>Panicodae</taxon>
        <taxon>Paniceae</taxon>
        <taxon>Panicinae</taxon>
        <taxon>Panicum</taxon>
        <taxon>Panicum sect. Hiantes</taxon>
    </lineage>
</organism>
<sequence>MHPRPPTPPPPPAACQRLGGRNVSSARGAVPAGVRCAARPARQPPPGARAQAAGAAREASARGRSAAAHAPGVPARADEDARAARALTPSRPPPHTTATPPFRLTRHRRPRPGAAHLPFRDRDGRYISANHCRKRLVKPPHRTVCVQPRMERSMRRIRKLASGQVSRGREHVRSITCAGFSFLSTGGKKSSNDSAPGIFPRMCASVLAPLSRH</sequence>
<gene>
    <name evidence="2" type="ORF">PVAP13_4NG125119</name>
</gene>
<dbReference type="EMBL" id="CM029044">
    <property type="protein sequence ID" value="KAG2604971.1"/>
    <property type="molecule type" value="Genomic_DNA"/>
</dbReference>
<feature type="compositionally biased region" description="Pro residues" evidence="1">
    <location>
        <begin position="1"/>
        <end position="13"/>
    </location>
</feature>
<name>A0A8T0T1E3_PANVG</name>
<evidence type="ECO:0000256" key="1">
    <source>
        <dbReference type="SAM" id="MobiDB-lite"/>
    </source>
</evidence>
<feature type="compositionally biased region" description="Low complexity" evidence="1">
    <location>
        <begin position="48"/>
        <end position="75"/>
    </location>
</feature>
<proteinExistence type="predicted"/>
<accession>A0A8T0T1E3</accession>
<dbReference type="Proteomes" id="UP000823388">
    <property type="component" value="Chromosome 4N"/>
</dbReference>
<reference evidence="2" key="1">
    <citation type="submission" date="2020-05" db="EMBL/GenBank/DDBJ databases">
        <title>WGS assembly of Panicum virgatum.</title>
        <authorList>
            <person name="Lovell J.T."/>
            <person name="Jenkins J."/>
            <person name="Shu S."/>
            <person name="Juenger T.E."/>
            <person name="Schmutz J."/>
        </authorList>
    </citation>
    <scope>NUCLEOTIDE SEQUENCE</scope>
    <source>
        <strain evidence="2">AP13</strain>
    </source>
</reference>
<feature type="region of interest" description="Disordered" evidence="1">
    <location>
        <begin position="1"/>
        <end position="119"/>
    </location>
</feature>
<evidence type="ECO:0000313" key="2">
    <source>
        <dbReference type="EMBL" id="KAG2604971.1"/>
    </source>
</evidence>
<evidence type="ECO:0000313" key="3">
    <source>
        <dbReference type="Proteomes" id="UP000823388"/>
    </source>
</evidence>
<protein>
    <submittedName>
        <fullName evidence="2">Uncharacterized protein</fullName>
    </submittedName>
</protein>
<comment type="caution">
    <text evidence="2">The sequence shown here is derived from an EMBL/GenBank/DDBJ whole genome shotgun (WGS) entry which is preliminary data.</text>
</comment>